<accession>A0ACC2X7P4</accession>
<evidence type="ECO:0000313" key="2">
    <source>
        <dbReference type="Proteomes" id="UP001243375"/>
    </source>
</evidence>
<sequence length="301" mass="33590">MSDQDAGYRGERNDPYSDGRTARRSESPRGDAAPTAGWEAGAAPAAENGGSAWEANNGSGGGQGGNWENRENRENNEGGRRAEEVQRGREGSENVAGTNLHVSGLAPRIDHEELVRFFSEIGPVEKASVMYDPHTKESRGFGFVMMKSNEDAMKVIADLDNKEFMGKCLRIQVARRARARTPTPGRYFGPPKAADGPPPRGGRFDDDSRYAPPGRGYDDRERGGGGYERGYERRYDDRRERDYRGYDDRPRYEERPRYDDRPPREAREYAPRDAPREAPRGGYEDRRGGGGGGGGYDRPRY</sequence>
<dbReference type="EMBL" id="JASBWU010000009">
    <property type="protein sequence ID" value="KAJ9119081.1"/>
    <property type="molecule type" value="Genomic_DNA"/>
</dbReference>
<name>A0ACC2X7P4_9TREE</name>
<reference evidence="1" key="1">
    <citation type="submission" date="2023-04" db="EMBL/GenBank/DDBJ databases">
        <title>Draft Genome sequencing of Naganishia species isolated from polar environments using Oxford Nanopore Technology.</title>
        <authorList>
            <person name="Leo P."/>
            <person name="Venkateswaran K."/>
        </authorList>
    </citation>
    <scope>NUCLEOTIDE SEQUENCE</scope>
    <source>
        <strain evidence="1">MNA-CCFEE 5425</strain>
    </source>
</reference>
<proteinExistence type="predicted"/>
<evidence type="ECO:0000313" key="1">
    <source>
        <dbReference type="EMBL" id="KAJ9119081.1"/>
    </source>
</evidence>
<dbReference type="Proteomes" id="UP001243375">
    <property type="component" value="Unassembled WGS sequence"/>
</dbReference>
<keyword evidence="2" id="KW-1185">Reference proteome</keyword>
<protein>
    <submittedName>
        <fullName evidence="1">Uncharacterized protein</fullName>
    </submittedName>
</protein>
<organism evidence="1 2">
    <name type="scientific">Naganishia vaughanmartiniae</name>
    <dbReference type="NCBI Taxonomy" id="1424756"/>
    <lineage>
        <taxon>Eukaryota</taxon>
        <taxon>Fungi</taxon>
        <taxon>Dikarya</taxon>
        <taxon>Basidiomycota</taxon>
        <taxon>Agaricomycotina</taxon>
        <taxon>Tremellomycetes</taxon>
        <taxon>Filobasidiales</taxon>
        <taxon>Filobasidiaceae</taxon>
        <taxon>Naganishia</taxon>
    </lineage>
</organism>
<gene>
    <name evidence="1" type="ORF">QFC22_003572</name>
</gene>
<comment type="caution">
    <text evidence="1">The sequence shown here is derived from an EMBL/GenBank/DDBJ whole genome shotgun (WGS) entry which is preliminary data.</text>
</comment>